<gene>
    <name evidence="2" type="ORF">HDA43_003141</name>
</gene>
<evidence type="ECO:0000313" key="2">
    <source>
        <dbReference type="EMBL" id="NYF40982.1"/>
    </source>
</evidence>
<reference evidence="2 3" key="1">
    <citation type="submission" date="2020-07" db="EMBL/GenBank/DDBJ databases">
        <title>Sequencing the genomes of 1000 actinobacteria strains.</title>
        <authorList>
            <person name="Klenk H.-P."/>
        </authorList>
    </citation>
    <scope>NUCLEOTIDE SEQUENCE [LARGE SCALE GENOMIC DNA]</scope>
    <source>
        <strain evidence="2 3">DSM 45763</strain>
    </source>
</reference>
<keyword evidence="1" id="KW-1133">Transmembrane helix</keyword>
<accession>A0A852UUK4</accession>
<dbReference type="AlphaFoldDB" id="A0A852UUK4"/>
<keyword evidence="1" id="KW-0812">Transmembrane</keyword>
<keyword evidence="1" id="KW-0472">Membrane</keyword>
<proteinExistence type="predicted"/>
<dbReference type="RefSeq" id="WP_179821351.1">
    <property type="nucleotide sequence ID" value="NZ_CP192034.1"/>
</dbReference>
<keyword evidence="3" id="KW-1185">Reference proteome</keyword>
<dbReference type="Proteomes" id="UP000576393">
    <property type="component" value="Unassembled WGS sequence"/>
</dbReference>
<organism evidence="2 3">
    <name type="scientific">Streptosporangium sandarakinum</name>
    <dbReference type="NCBI Taxonomy" id="1260955"/>
    <lineage>
        <taxon>Bacteria</taxon>
        <taxon>Bacillati</taxon>
        <taxon>Actinomycetota</taxon>
        <taxon>Actinomycetes</taxon>
        <taxon>Streptosporangiales</taxon>
        <taxon>Streptosporangiaceae</taxon>
        <taxon>Streptosporangium</taxon>
    </lineage>
</organism>
<dbReference type="EMBL" id="JACCCO010000001">
    <property type="protein sequence ID" value="NYF40982.1"/>
    <property type="molecule type" value="Genomic_DNA"/>
</dbReference>
<evidence type="ECO:0000313" key="3">
    <source>
        <dbReference type="Proteomes" id="UP000576393"/>
    </source>
</evidence>
<name>A0A852UUK4_9ACTN</name>
<feature type="transmembrane region" description="Helical" evidence="1">
    <location>
        <begin position="20"/>
        <end position="39"/>
    </location>
</feature>
<sequence length="52" mass="6039">MYEWIWRLLPGGPVWKTVTALTLAGLAVAVLWFLVFPWIETRIPFDHVTMVP</sequence>
<evidence type="ECO:0000256" key="1">
    <source>
        <dbReference type="SAM" id="Phobius"/>
    </source>
</evidence>
<protein>
    <submittedName>
        <fullName evidence="2">Uncharacterized protein</fullName>
    </submittedName>
</protein>
<comment type="caution">
    <text evidence="2">The sequence shown here is derived from an EMBL/GenBank/DDBJ whole genome shotgun (WGS) entry which is preliminary data.</text>
</comment>